<gene>
    <name evidence="2" type="ORF">FB45DRAFT_943290</name>
</gene>
<feature type="region of interest" description="Disordered" evidence="1">
    <location>
        <begin position="80"/>
        <end position="103"/>
    </location>
</feature>
<dbReference type="AlphaFoldDB" id="A0AAD7B4S5"/>
<protein>
    <submittedName>
        <fullName evidence="2">Uncharacterized protein</fullName>
    </submittedName>
</protein>
<reference evidence="2" key="1">
    <citation type="submission" date="2023-03" db="EMBL/GenBank/DDBJ databases">
        <title>Massive genome expansion in bonnet fungi (Mycena s.s.) driven by repeated elements and novel gene families across ecological guilds.</title>
        <authorList>
            <consortium name="Lawrence Berkeley National Laboratory"/>
            <person name="Harder C.B."/>
            <person name="Miyauchi S."/>
            <person name="Viragh M."/>
            <person name="Kuo A."/>
            <person name="Thoen E."/>
            <person name="Andreopoulos B."/>
            <person name="Lu D."/>
            <person name="Skrede I."/>
            <person name="Drula E."/>
            <person name="Henrissat B."/>
            <person name="Morin E."/>
            <person name="Kohler A."/>
            <person name="Barry K."/>
            <person name="LaButti K."/>
            <person name="Morin E."/>
            <person name="Salamov A."/>
            <person name="Lipzen A."/>
            <person name="Mereny Z."/>
            <person name="Hegedus B."/>
            <person name="Baldrian P."/>
            <person name="Stursova M."/>
            <person name="Weitz H."/>
            <person name="Taylor A."/>
            <person name="Grigoriev I.V."/>
            <person name="Nagy L.G."/>
            <person name="Martin F."/>
            <person name="Kauserud H."/>
        </authorList>
    </citation>
    <scope>NUCLEOTIDE SEQUENCE</scope>
    <source>
        <strain evidence="2">9284</strain>
    </source>
</reference>
<name>A0AAD7B4S5_9AGAR</name>
<feature type="compositionally biased region" description="Polar residues" evidence="1">
    <location>
        <begin position="150"/>
        <end position="159"/>
    </location>
</feature>
<evidence type="ECO:0000256" key="1">
    <source>
        <dbReference type="SAM" id="MobiDB-lite"/>
    </source>
</evidence>
<feature type="compositionally biased region" description="Acidic residues" evidence="1">
    <location>
        <begin position="178"/>
        <end position="191"/>
    </location>
</feature>
<evidence type="ECO:0000313" key="2">
    <source>
        <dbReference type="EMBL" id="KAJ7609955.1"/>
    </source>
</evidence>
<feature type="compositionally biased region" description="Polar residues" evidence="1">
    <location>
        <begin position="86"/>
        <end position="103"/>
    </location>
</feature>
<dbReference type="Proteomes" id="UP001221142">
    <property type="component" value="Unassembled WGS sequence"/>
</dbReference>
<organism evidence="2 3">
    <name type="scientific">Roridomyces roridus</name>
    <dbReference type="NCBI Taxonomy" id="1738132"/>
    <lineage>
        <taxon>Eukaryota</taxon>
        <taxon>Fungi</taxon>
        <taxon>Dikarya</taxon>
        <taxon>Basidiomycota</taxon>
        <taxon>Agaricomycotina</taxon>
        <taxon>Agaricomycetes</taxon>
        <taxon>Agaricomycetidae</taxon>
        <taxon>Agaricales</taxon>
        <taxon>Marasmiineae</taxon>
        <taxon>Mycenaceae</taxon>
        <taxon>Roridomyces</taxon>
    </lineage>
</organism>
<sequence length="252" mass="27375">MNVTSESDDDLDAYGMEDFSVEFLDAIERAEEAFPSSFCAPPSSALTVLDIKEEDEDDYSMFLEPCSQAEIEAWDEMEQPGYVPSQCPSSTSRVKNEPTSPTRSALRHVDLGCLKSEPEPLSAIISLSSSPSTTATCIRNELTHSTLSEASTLVRSSSPRPCKLESSPPRAQQKPCELDSDSDSESSDDEIQVIAVRPAPAKRIKSKAKPPTSLSSIARGPHKDSDDEIEVISVRFNQPTITTPNGHVVPLS</sequence>
<feature type="non-terminal residue" evidence="2">
    <location>
        <position position="1"/>
    </location>
</feature>
<comment type="caution">
    <text evidence="2">The sequence shown here is derived from an EMBL/GenBank/DDBJ whole genome shotgun (WGS) entry which is preliminary data.</text>
</comment>
<proteinExistence type="predicted"/>
<dbReference type="EMBL" id="JARKIF010000037">
    <property type="protein sequence ID" value="KAJ7609955.1"/>
    <property type="molecule type" value="Genomic_DNA"/>
</dbReference>
<feature type="region of interest" description="Disordered" evidence="1">
    <location>
        <begin position="150"/>
        <end position="229"/>
    </location>
</feature>
<keyword evidence="3" id="KW-1185">Reference proteome</keyword>
<accession>A0AAD7B4S5</accession>
<evidence type="ECO:0000313" key="3">
    <source>
        <dbReference type="Proteomes" id="UP001221142"/>
    </source>
</evidence>